<keyword evidence="1" id="KW-0805">Transcription regulation</keyword>
<feature type="region of interest" description="Disordered" evidence="4">
    <location>
        <begin position="287"/>
        <end position="311"/>
    </location>
</feature>
<evidence type="ECO:0000256" key="2">
    <source>
        <dbReference type="ARBA" id="ARBA00023125"/>
    </source>
</evidence>
<dbReference type="RefSeq" id="WP_145747100.1">
    <property type="nucleotide sequence ID" value="NZ_VIVL01000014.1"/>
</dbReference>
<dbReference type="EMBL" id="VIVL01000014">
    <property type="protein sequence ID" value="TWD76046.1"/>
    <property type="molecule type" value="Genomic_DNA"/>
</dbReference>
<evidence type="ECO:0000313" key="7">
    <source>
        <dbReference type="Proteomes" id="UP000319722"/>
    </source>
</evidence>
<dbReference type="OrthoDB" id="9816344at2"/>
<evidence type="ECO:0000259" key="5">
    <source>
        <dbReference type="PROSITE" id="PS01124"/>
    </source>
</evidence>
<dbReference type="Pfam" id="PF12833">
    <property type="entry name" value="HTH_18"/>
    <property type="match status" value="1"/>
</dbReference>
<feature type="domain" description="HTH araC/xylS-type" evidence="5">
    <location>
        <begin position="210"/>
        <end position="308"/>
    </location>
</feature>
<dbReference type="PANTHER" id="PTHR46796">
    <property type="entry name" value="HTH-TYPE TRANSCRIPTIONAL ACTIVATOR RHAS-RELATED"/>
    <property type="match status" value="1"/>
</dbReference>
<dbReference type="SUPFAM" id="SSF46689">
    <property type="entry name" value="Homeodomain-like"/>
    <property type="match status" value="2"/>
</dbReference>
<feature type="region of interest" description="Disordered" evidence="4">
    <location>
        <begin position="1"/>
        <end position="30"/>
    </location>
</feature>
<dbReference type="PANTHER" id="PTHR46796:SF6">
    <property type="entry name" value="ARAC SUBFAMILY"/>
    <property type="match status" value="1"/>
</dbReference>
<accession>A0A561BAU9</accession>
<dbReference type="InterPro" id="IPR050204">
    <property type="entry name" value="AraC_XylS_family_regulators"/>
</dbReference>
<dbReference type="Proteomes" id="UP000319722">
    <property type="component" value="Unassembled WGS sequence"/>
</dbReference>
<evidence type="ECO:0000256" key="3">
    <source>
        <dbReference type="ARBA" id="ARBA00023163"/>
    </source>
</evidence>
<evidence type="ECO:0000256" key="1">
    <source>
        <dbReference type="ARBA" id="ARBA00023015"/>
    </source>
</evidence>
<dbReference type="InterPro" id="IPR018060">
    <property type="entry name" value="HTH_AraC"/>
</dbReference>
<proteinExistence type="predicted"/>
<organism evidence="6 7">
    <name type="scientific">Variovorax beijingensis</name>
    <dbReference type="NCBI Taxonomy" id="2496117"/>
    <lineage>
        <taxon>Bacteria</taxon>
        <taxon>Pseudomonadati</taxon>
        <taxon>Pseudomonadota</taxon>
        <taxon>Betaproteobacteria</taxon>
        <taxon>Burkholderiales</taxon>
        <taxon>Comamonadaceae</taxon>
        <taxon>Variovorax</taxon>
    </lineage>
</organism>
<keyword evidence="3" id="KW-0804">Transcription</keyword>
<dbReference type="GO" id="GO:0003700">
    <property type="term" value="F:DNA-binding transcription factor activity"/>
    <property type="evidence" value="ECO:0007669"/>
    <property type="project" value="InterPro"/>
</dbReference>
<sequence length="311" mass="34312">MSGQDLSQPILRTSSRVMSLTTDPAAPQEPSLLREPQLAAWAGFRVGMSQAISIEMGKHHGEHAALAMILKGRTRGRIRSRGEECDFSPGPDSVGLFAPKFDISWKRWQCEPGAERFIVELDFADLHQAGDLEQMLASRRTLRQNVTLSDHQLASLMRLIAAEVRGGSPHGALYATSLSISLAAYLCAQHASGGRTPTRERGVLTAMQKQHVLELVQRRLHENLSLDELAAAAGASRFHFLRLFKNSFGMTPYQFVIDQRIAAARQLLEKTSRPLVDVAAATGFSSQSHMSTAMKRHTGLSPGHWRRSKPQ</sequence>
<feature type="compositionally biased region" description="Polar residues" evidence="4">
    <location>
        <begin position="1"/>
        <end position="22"/>
    </location>
</feature>
<dbReference type="SMART" id="SM00342">
    <property type="entry name" value="HTH_ARAC"/>
    <property type="match status" value="1"/>
</dbReference>
<evidence type="ECO:0000256" key="4">
    <source>
        <dbReference type="SAM" id="MobiDB-lite"/>
    </source>
</evidence>
<evidence type="ECO:0000313" key="6">
    <source>
        <dbReference type="EMBL" id="TWD76046.1"/>
    </source>
</evidence>
<dbReference type="InterPro" id="IPR009057">
    <property type="entry name" value="Homeodomain-like_sf"/>
</dbReference>
<protein>
    <submittedName>
        <fullName evidence="6">AraC family transcriptional regulator</fullName>
    </submittedName>
</protein>
<name>A0A561BAU9_9BURK</name>
<comment type="caution">
    <text evidence="6">The sequence shown here is derived from an EMBL/GenBank/DDBJ whole genome shotgun (WGS) entry which is preliminary data.</text>
</comment>
<dbReference type="GO" id="GO:0043565">
    <property type="term" value="F:sequence-specific DNA binding"/>
    <property type="evidence" value="ECO:0007669"/>
    <property type="project" value="InterPro"/>
</dbReference>
<gene>
    <name evidence="6" type="ORF">FB547_114117</name>
</gene>
<reference evidence="6 7" key="1">
    <citation type="submission" date="2019-06" db="EMBL/GenBank/DDBJ databases">
        <title>Sorghum-associated microbial communities from plants grown in Nebraska, USA.</title>
        <authorList>
            <person name="Schachtman D."/>
        </authorList>
    </citation>
    <scope>NUCLEOTIDE SEQUENCE [LARGE SCALE GENOMIC DNA]</scope>
    <source>
        <strain evidence="6 7">T529</strain>
    </source>
</reference>
<keyword evidence="2" id="KW-0238">DNA-binding</keyword>
<dbReference type="AlphaFoldDB" id="A0A561BAU9"/>
<dbReference type="PROSITE" id="PS01124">
    <property type="entry name" value="HTH_ARAC_FAMILY_2"/>
    <property type="match status" value="1"/>
</dbReference>
<dbReference type="Gene3D" id="1.10.10.60">
    <property type="entry name" value="Homeodomain-like"/>
    <property type="match status" value="2"/>
</dbReference>
<feature type="compositionally biased region" description="Basic residues" evidence="4">
    <location>
        <begin position="294"/>
        <end position="311"/>
    </location>
</feature>